<feature type="transmembrane region" description="Helical" evidence="1">
    <location>
        <begin position="38"/>
        <end position="59"/>
    </location>
</feature>
<evidence type="ECO:0000313" key="3">
    <source>
        <dbReference type="Proteomes" id="UP000225448"/>
    </source>
</evidence>
<dbReference type="Proteomes" id="UP000225448">
    <property type="component" value="Segment"/>
</dbReference>
<reference evidence="2 3" key="1">
    <citation type="submission" date="2017-05" db="EMBL/GenBank/DDBJ databases">
        <authorList>
            <person name="Song R."/>
            <person name="Chenine A.L."/>
            <person name="Ruprecht R.M."/>
        </authorList>
    </citation>
    <scope>NUCLEOTIDE SEQUENCE [LARGE SCALE GENOMIC DNA]</scope>
</reference>
<keyword evidence="1" id="KW-0472">Membrane</keyword>
<evidence type="ECO:0000256" key="1">
    <source>
        <dbReference type="SAM" id="Phobius"/>
    </source>
</evidence>
<organism evidence="2 3">
    <name type="scientific">Pseudomonas phage Phabio</name>
    <dbReference type="NCBI Taxonomy" id="2006668"/>
    <lineage>
        <taxon>Viruses</taxon>
        <taxon>Duplodnaviria</taxon>
        <taxon>Heunggongvirae</taxon>
        <taxon>Uroviricota</taxon>
        <taxon>Caudoviricetes</taxon>
        <taxon>Chimalliviridae</taxon>
        <taxon>Phabiovirus</taxon>
        <taxon>Phabiovirus phabio</taxon>
    </lineage>
</organism>
<gene>
    <name evidence="2" type="ORF">PHABIO_426</name>
</gene>
<keyword evidence="3" id="KW-1185">Reference proteome</keyword>
<keyword evidence="1" id="KW-0812">Transmembrane</keyword>
<protein>
    <submittedName>
        <fullName evidence="2">Uncharacterized protein</fullName>
    </submittedName>
</protein>
<evidence type="ECO:0000313" key="2">
    <source>
        <dbReference type="EMBL" id="ARV77057.1"/>
    </source>
</evidence>
<name>A0A1Y0T2H1_9CAUD</name>
<keyword evidence="1" id="KW-1133">Transmembrane helix</keyword>
<accession>A0A1Y0T2H1</accession>
<feature type="transmembrane region" description="Helical" evidence="1">
    <location>
        <begin position="71"/>
        <end position="92"/>
    </location>
</feature>
<sequence>MTTEINKEYEAAVAGGYTGTRSEYIASKKKKRDYFNEGLNLLILSGVITLLFSVVGSAFVEHYIDKTSTKLEYWAIVNFSVLVGLLGAHNVFKRKDA</sequence>
<dbReference type="EMBL" id="MF042360">
    <property type="protein sequence ID" value="ARV77057.1"/>
    <property type="molecule type" value="Genomic_DNA"/>
</dbReference>
<proteinExistence type="predicted"/>